<protein>
    <submittedName>
        <fullName evidence="1">Uncharacterized protein</fullName>
    </submittedName>
</protein>
<accession>A0A016SYN9</accession>
<keyword evidence="2" id="KW-1185">Reference proteome</keyword>
<comment type="caution">
    <text evidence="1">The sequence shown here is derived from an EMBL/GenBank/DDBJ whole genome shotgun (WGS) entry which is preliminary data.</text>
</comment>
<evidence type="ECO:0000313" key="2">
    <source>
        <dbReference type="Proteomes" id="UP000024635"/>
    </source>
</evidence>
<organism evidence="1 2">
    <name type="scientific">Ancylostoma ceylanicum</name>
    <dbReference type="NCBI Taxonomy" id="53326"/>
    <lineage>
        <taxon>Eukaryota</taxon>
        <taxon>Metazoa</taxon>
        <taxon>Ecdysozoa</taxon>
        <taxon>Nematoda</taxon>
        <taxon>Chromadorea</taxon>
        <taxon>Rhabditida</taxon>
        <taxon>Rhabditina</taxon>
        <taxon>Rhabditomorpha</taxon>
        <taxon>Strongyloidea</taxon>
        <taxon>Ancylostomatidae</taxon>
        <taxon>Ancylostomatinae</taxon>
        <taxon>Ancylostoma</taxon>
    </lineage>
</organism>
<dbReference type="AlphaFoldDB" id="A0A016SYN9"/>
<evidence type="ECO:0000313" key="1">
    <source>
        <dbReference type="EMBL" id="EYB95506.1"/>
    </source>
</evidence>
<gene>
    <name evidence="1" type="primary">Acey_s0159.g3302</name>
    <name evidence="1" type="ORF">Y032_0159g3302</name>
</gene>
<proteinExistence type="predicted"/>
<dbReference type="Proteomes" id="UP000024635">
    <property type="component" value="Unassembled WGS sequence"/>
</dbReference>
<reference evidence="2" key="1">
    <citation type="journal article" date="2015" name="Nat. Genet.">
        <title>The genome and transcriptome of the zoonotic hookworm Ancylostoma ceylanicum identify infection-specific gene families.</title>
        <authorList>
            <person name="Schwarz E.M."/>
            <person name="Hu Y."/>
            <person name="Antoshechkin I."/>
            <person name="Miller M.M."/>
            <person name="Sternberg P.W."/>
            <person name="Aroian R.V."/>
        </authorList>
    </citation>
    <scope>NUCLEOTIDE SEQUENCE</scope>
    <source>
        <strain evidence="2">HY135</strain>
    </source>
</reference>
<dbReference type="EMBL" id="JARK01001495">
    <property type="protein sequence ID" value="EYB95506.1"/>
    <property type="molecule type" value="Genomic_DNA"/>
</dbReference>
<sequence length="114" mass="13075">MGKDVTTSVPQCTEHEYDSHSGGVLLEKLDGFRECRTAARPERETLREHAPSERVEEQVDDILAANVHEYRPWRKQKVSGIGSRRYPNDICEEPGHRGRMSVEVMAHSKEIMNE</sequence>
<name>A0A016SYN9_9BILA</name>